<protein>
    <submittedName>
        <fullName evidence="2">Uncharacterized protein</fullName>
    </submittedName>
</protein>
<gene>
    <name evidence="2" type="ORF">COV91_00130</name>
</gene>
<name>A0A2H0KD30_9BACT</name>
<dbReference type="Proteomes" id="UP000229342">
    <property type="component" value="Unassembled WGS sequence"/>
</dbReference>
<keyword evidence="1" id="KW-0812">Transmembrane</keyword>
<evidence type="ECO:0000313" key="2">
    <source>
        <dbReference type="EMBL" id="PIQ69170.1"/>
    </source>
</evidence>
<proteinExistence type="predicted"/>
<comment type="caution">
    <text evidence="2">The sequence shown here is derived from an EMBL/GenBank/DDBJ whole genome shotgun (WGS) entry which is preliminary data.</text>
</comment>
<keyword evidence="1" id="KW-1133">Transmembrane helix</keyword>
<evidence type="ECO:0000313" key="3">
    <source>
        <dbReference type="Proteomes" id="UP000229342"/>
    </source>
</evidence>
<reference evidence="2 3" key="1">
    <citation type="submission" date="2017-09" db="EMBL/GenBank/DDBJ databases">
        <title>Depth-based differentiation of microbial function through sediment-hosted aquifers and enrichment of novel symbionts in the deep terrestrial subsurface.</title>
        <authorList>
            <person name="Probst A.J."/>
            <person name="Ladd B."/>
            <person name="Jarett J.K."/>
            <person name="Geller-Mcgrath D.E."/>
            <person name="Sieber C.M."/>
            <person name="Emerson J.B."/>
            <person name="Anantharaman K."/>
            <person name="Thomas B.C."/>
            <person name="Malmstrom R."/>
            <person name="Stieglmeier M."/>
            <person name="Klingl A."/>
            <person name="Woyke T."/>
            <person name="Ryan C.M."/>
            <person name="Banfield J.F."/>
        </authorList>
    </citation>
    <scope>NUCLEOTIDE SEQUENCE [LARGE SCALE GENOMIC DNA]</scope>
    <source>
        <strain evidence="2">CG11_big_fil_rev_8_21_14_0_20_46_11</strain>
    </source>
</reference>
<sequence length="96" mass="11186">MIVELFDYKNGARKVAAAPVLLKTDISAERTHPHFTCFRKVRRLEVTFFNLFLYLVPFIEVLHIEIVPQIRKLSKRKATRKYGAASLRLDRPECIA</sequence>
<feature type="transmembrane region" description="Helical" evidence="1">
    <location>
        <begin position="48"/>
        <end position="67"/>
    </location>
</feature>
<keyword evidence="1" id="KW-0472">Membrane</keyword>
<dbReference type="EMBL" id="PCVG01000005">
    <property type="protein sequence ID" value="PIQ69170.1"/>
    <property type="molecule type" value="Genomic_DNA"/>
</dbReference>
<evidence type="ECO:0000256" key="1">
    <source>
        <dbReference type="SAM" id="Phobius"/>
    </source>
</evidence>
<accession>A0A2H0KD30</accession>
<dbReference type="AlphaFoldDB" id="A0A2H0KD30"/>
<organism evidence="2 3">
    <name type="scientific">Candidatus Taylorbacteria bacterium CG11_big_fil_rev_8_21_14_0_20_46_11</name>
    <dbReference type="NCBI Taxonomy" id="1975025"/>
    <lineage>
        <taxon>Bacteria</taxon>
        <taxon>Candidatus Tayloriibacteriota</taxon>
    </lineage>
</organism>